<organism evidence="1 2">
    <name type="scientific">Acinetobacter venetianus</name>
    <dbReference type="NCBI Taxonomy" id="52133"/>
    <lineage>
        <taxon>Bacteria</taxon>
        <taxon>Pseudomonadati</taxon>
        <taxon>Pseudomonadota</taxon>
        <taxon>Gammaproteobacteria</taxon>
        <taxon>Moraxellales</taxon>
        <taxon>Moraxellaceae</taxon>
        <taxon>Acinetobacter</taxon>
    </lineage>
</organism>
<sequence length="166" mass="19806">MVYKLSDQLDHVGNSKYVFEAYDEYLKTNKNKLPESLLVLLASDWWYGGSGSTAPYYCELDNFEIIDFGKESAHLILTLIKKDHRDYEETPFRLRLIYQGILEFNIPYQKNLSINPFMWRYDEFLFFDPWSSYGNNERMFTHNIEWVGKNVWSITAKQIVATWEDL</sequence>
<gene>
    <name evidence="1" type="ORF">AVENLUH5627_00030</name>
</gene>
<dbReference type="PATRIC" id="fig|52133.18.peg.32"/>
<name>A0A150I3U2_9GAMM</name>
<dbReference type="Proteomes" id="UP000075680">
    <property type="component" value="Unassembled WGS sequence"/>
</dbReference>
<protein>
    <submittedName>
        <fullName evidence="1">Uncharacterized protein</fullName>
    </submittedName>
</protein>
<dbReference type="RefSeq" id="WP_061517761.1">
    <property type="nucleotide sequence ID" value="NZ_JRUE01000012.1"/>
</dbReference>
<evidence type="ECO:0000313" key="1">
    <source>
        <dbReference type="EMBL" id="KXZ74341.1"/>
    </source>
</evidence>
<dbReference type="EMBL" id="JRUE01000012">
    <property type="protein sequence ID" value="KXZ74341.1"/>
    <property type="molecule type" value="Genomic_DNA"/>
</dbReference>
<accession>A0A150I3U2</accession>
<reference evidence="1 2" key="1">
    <citation type="journal article" date="2016" name="Sci. Rep.">
        <title>Genomic and phenotypic characterization of the species Acinetobacter venetianus.</title>
        <authorList>
            <person name="Fondi M."/>
            <person name="Maida I."/>
            <person name="Perrin E."/>
            <person name="Orlandini V."/>
            <person name="La Torre L."/>
            <person name="Bosi E."/>
            <person name="Negroni A."/>
            <person name="Zanaroli G."/>
            <person name="Fava F."/>
            <person name="Decorosi F."/>
            <person name="Giovannetti L."/>
            <person name="Viti C."/>
            <person name="Vaneechoutte M."/>
            <person name="Dijkshoorn L."/>
            <person name="Fani R."/>
        </authorList>
    </citation>
    <scope>NUCLEOTIDE SEQUENCE [LARGE SCALE GENOMIC DNA]</scope>
    <source>
        <strain evidence="1 2">LUH5627</strain>
    </source>
</reference>
<proteinExistence type="predicted"/>
<evidence type="ECO:0000313" key="2">
    <source>
        <dbReference type="Proteomes" id="UP000075680"/>
    </source>
</evidence>
<comment type="caution">
    <text evidence="1">The sequence shown here is derived from an EMBL/GenBank/DDBJ whole genome shotgun (WGS) entry which is preliminary data.</text>
</comment>
<dbReference type="AlphaFoldDB" id="A0A150I3U2"/>